<evidence type="ECO:0000256" key="1">
    <source>
        <dbReference type="ARBA" id="ARBA00001933"/>
    </source>
</evidence>
<evidence type="ECO:0000256" key="2">
    <source>
        <dbReference type="ARBA" id="ARBA00010869"/>
    </source>
</evidence>
<dbReference type="GO" id="GO:0000166">
    <property type="term" value="F:nucleotide binding"/>
    <property type="evidence" value="ECO:0007669"/>
    <property type="project" value="UniProtKB-KW"/>
</dbReference>
<evidence type="ECO:0000256" key="6">
    <source>
        <dbReference type="RuleBase" id="RU363083"/>
    </source>
</evidence>
<dbReference type="InterPro" id="IPR045865">
    <property type="entry name" value="ACT-like_dom_sf"/>
</dbReference>
<dbReference type="Pfam" id="PF01842">
    <property type="entry name" value="ACT"/>
    <property type="match status" value="1"/>
</dbReference>
<dbReference type="PANTHER" id="PTHR48078">
    <property type="entry name" value="THREONINE DEHYDRATASE, MITOCHONDRIAL-RELATED"/>
    <property type="match status" value="1"/>
</dbReference>
<keyword evidence="6" id="KW-0547">Nucleotide-binding</keyword>
<dbReference type="NCBIfam" id="TIGR01127">
    <property type="entry name" value="ilvA_1Cterm"/>
    <property type="match status" value="1"/>
</dbReference>
<protein>
    <recommendedName>
        <fullName evidence="6">L-threonine dehydratase catabolic TdcB</fullName>
        <ecNumber evidence="6">4.3.1.17</ecNumber>
        <ecNumber evidence="6">4.3.1.19</ecNumber>
    </recommendedName>
    <alternativeName>
        <fullName evidence="6">L-serine dehydratase</fullName>
    </alternativeName>
    <alternativeName>
        <fullName evidence="6">Threonine deaminase</fullName>
    </alternativeName>
</protein>
<dbReference type="UniPathway" id="UPA00052">
    <property type="reaction ID" value="UER00507"/>
</dbReference>
<comment type="catalytic activity">
    <reaction evidence="6">
        <text>L-threonine = 2-oxobutanoate + NH4(+)</text>
        <dbReference type="Rhea" id="RHEA:22108"/>
        <dbReference type="ChEBI" id="CHEBI:16763"/>
        <dbReference type="ChEBI" id="CHEBI:28938"/>
        <dbReference type="ChEBI" id="CHEBI:57926"/>
        <dbReference type="EC" id="4.3.1.19"/>
    </reaction>
</comment>
<dbReference type="RefSeq" id="WP_171834589.1">
    <property type="nucleotide sequence ID" value="NZ_CP053708.1"/>
</dbReference>
<evidence type="ECO:0000256" key="3">
    <source>
        <dbReference type="ARBA" id="ARBA00022898"/>
    </source>
</evidence>
<comment type="similarity">
    <text evidence="2 6">Belongs to the serine/threonine dehydratase family.</text>
</comment>
<dbReference type="PROSITE" id="PS51671">
    <property type="entry name" value="ACT"/>
    <property type="match status" value="1"/>
</dbReference>
<gene>
    <name evidence="8" type="ORF">HN018_05655</name>
</gene>
<sequence>MIGLQDVRDAHARIAGRILRTPTIRSERLSRVTGADITLKLDNLQAVGSFKERGAANKLALLTDDERARGVITVSAGNHAQGVARHASLLGIDAVIVMPKFTPAAKVTRTAAWGARVVLHGLSFSEASVHAFELCERERRVFVHPYDDVAVMAGQGTLTLELLEDAGPLDVLVIPIGGGGLISGSAAAAVEMRPGIEIIGVQVENYASLAGFPADEVMPPGGATIAEGMAVLQVGRRPLELVKRHVSRVITVSELAVEDALTLMAEAAKQVAEGAGAAALAAILSNPDMFRGRRVAIPVCGGNIDSRILANTLLRTLLRDGRLLRLLMEIPDRPGVLADIATIIGESGGNIIEVSHQRLFATPSVQAAHLEVMLEARDPEHAQQIEHALRERYVVKRI</sequence>
<dbReference type="CDD" id="cd04886">
    <property type="entry name" value="ACT_ThrD-II-like"/>
    <property type="match status" value="1"/>
</dbReference>
<dbReference type="InterPro" id="IPR001926">
    <property type="entry name" value="TrpB-like_PALP"/>
</dbReference>
<comment type="catalytic activity">
    <reaction evidence="5 6">
        <text>L-serine = pyruvate + NH4(+)</text>
        <dbReference type="Rhea" id="RHEA:19169"/>
        <dbReference type="ChEBI" id="CHEBI:15361"/>
        <dbReference type="ChEBI" id="CHEBI:28938"/>
        <dbReference type="ChEBI" id="CHEBI:33384"/>
        <dbReference type="EC" id="4.3.1.17"/>
    </reaction>
</comment>
<accession>A0A6M8HMM4</accession>
<dbReference type="Proteomes" id="UP000500767">
    <property type="component" value="Chromosome"/>
</dbReference>
<organism evidence="8 9">
    <name type="scientific">Lichenicola cladoniae</name>
    <dbReference type="NCBI Taxonomy" id="1484109"/>
    <lineage>
        <taxon>Bacteria</taxon>
        <taxon>Pseudomonadati</taxon>
        <taxon>Pseudomonadota</taxon>
        <taxon>Alphaproteobacteria</taxon>
        <taxon>Acetobacterales</taxon>
        <taxon>Acetobacteraceae</taxon>
        <taxon>Lichenicola</taxon>
    </lineage>
</organism>
<comment type="subunit">
    <text evidence="6">In the native structure, TdcB is in a dimeric form, whereas in the TdcB-AMP complex, it exists in a tetrameric form (dimer of dimers).</text>
</comment>
<proteinExistence type="inferred from homology"/>
<evidence type="ECO:0000313" key="9">
    <source>
        <dbReference type="Proteomes" id="UP000500767"/>
    </source>
</evidence>
<comment type="cofactor">
    <cofactor evidence="1 6">
        <name>pyridoxal 5'-phosphate</name>
        <dbReference type="ChEBI" id="CHEBI:597326"/>
    </cofactor>
</comment>
<dbReference type="NCBIfam" id="NF005600">
    <property type="entry name" value="PRK07334.1"/>
    <property type="match status" value="1"/>
</dbReference>
<comment type="pathway">
    <text evidence="6">Amino-acid degradation; L-threonine degradation via propanoate pathway; propanoate from L-threonine: step 1/4.</text>
</comment>
<dbReference type="AlphaFoldDB" id="A0A6M8HMM4"/>
<evidence type="ECO:0000256" key="5">
    <source>
        <dbReference type="ARBA" id="ARBA00049406"/>
    </source>
</evidence>
<dbReference type="EC" id="4.3.1.17" evidence="6"/>
<dbReference type="Gene3D" id="3.40.50.1100">
    <property type="match status" value="2"/>
</dbReference>
<dbReference type="PANTHER" id="PTHR48078:SF6">
    <property type="entry name" value="L-THREONINE DEHYDRATASE CATABOLIC TDCB"/>
    <property type="match status" value="1"/>
</dbReference>
<keyword evidence="4 6" id="KW-0456">Lyase</keyword>
<evidence type="ECO:0000313" key="8">
    <source>
        <dbReference type="EMBL" id="QKE89598.1"/>
    </source>
</evidence>
<dbReference type="Pfam" id="PF00291">
    <property type="entry name" value="PALP"/>
    <property type="match status" value="1"/>
</dbReference>
<dbReference type="InterPro" id="IPR036052">
    <property type="entry name" value="TrpB-like_PALP_sf"/>
</dbReference>
<dbReference type="InterPro" id="IPR005789">
    <property type="entry name" value="Thr_deHydtase_catblc"/>
</dbReference>
<dbReference type="GO" id="GO:0003941">
    <property type="term" value="F:L-serine ammonia-lyase activity"/>
    <property type="evidence" value="ECO:0007669"/>
    <property type="project" value="UniProtKB-EC"/>
</dbReference>
<keyword evidence="9" id="KW-1185">Reference proteome</keyword>
<dbReference type="GO" id="GO:0070689">
    <property type="term" value="P:L-threonine catabolic process to propionate"/>
    <property type="evidence" value="ECO:0007669"/>
    <property type="project" value="UniProtKB-UniPathway"/>
</dbReference>
<comment type="function">
    <text evidence="6">TdcB also dehydrates serine to yield pyruvate via analogous enamine/imine intermediates.</text>
</comment>
<dbReference type="EC" id="4.3.1.19" evidence="6"/>
<comment type="function">
    <text evidence="6">Catalyzes the anaerobic formation of alpha-ketobutyrate and ammonia from threonine in a two-step reaction. The first step involved a dehydration of threonine and a production of enamine intermediates (aminocrotonate), which tautomerizes to its imine form (iminobutyrate). Both intermediates are unstable and short-lived. The second step is the nonenzymatic hydrolysis of the enamine/imine intermediates to form 2-ketobutyrate and free ammonia. In the low water environment of the cell, the second step is accelerated by RidA.</text>
</comment>
<dbReference type="CDD" id="cd01562">
    <property type="entry name" value="Thr-dehyd"/>
    <property type="match status" value="1"/>
</dbReference>
<dbReference type="FunFam" id="3.40.50.1100:FF:000005">
    <property type="entry name" value="Threonine dehydratase catabolic"/>
    <property type="match status" value="1"/>
</dbReference>
<dbReference type="Gene3D" id="3.30.70.260">
    <property type="match status" value="1"/>
</dbReference>
<keyword evidence="3 6" id="KW-0663">Pyridoxal phosphate</keyword>
<evidence type="ECO:0000256" key="4">
    <source>
        <dbReference type="ARBA" id="ARBA00023239"/>
    </source>
</evidence>
<dbReference type="SUPFAM" id="SSF55021">
    <property type="entry name" value="ACT-like"/>
    <property type="match status" value="1"/>
</dbReference>
<evidence type="ECO:0000259" key="7">
    <source>
        <dbReference type="PROSITE" id="PS51671"/>
    </source>
</evidence>
<feature type="domain" description="ACT" evidence="7">
    <location>
        <begin position="325"/>
        <end position="398"/>
    </location>
</feature>
<dbReference type="EMBL" id="CP053708">
    <property type="protein sequence ID" value="QKE89598.1"/>
    <property type="molecule type" value="Genomic_DNA"/>
</dbReference>
<dbReference type="InterPro" id="IPR002912">
    <property type="entry name" value="ACT_dom"/>
</dbReference>
<dbReference type="GO" id="GO:0006565">
    <property type="term" value="P:L-serine catabolic process"/>
    <property type="evidence" value="ECO:0007669"/>
    <property type="project" value="TreeGrafter"/>
</dbReference>
<dbReference type="GO" id="GO:0004794">
    <property type="term" value="F:threonine deaminase activity"/>
    <property type="evidence" value="ECO:0007669"/>
    <property type="project" value="UniProtKB-EC"/>
</dbReference>
<dbReference type="InterPro" id="IPR044561">
    <property type="entry name" value="ACT_ThrD-II-like"/>
</dbReference>
<dbReference type="GO" id="GO:0009097">
    <property type="term" value="P:isoleucine biosynthetic process"/>
    <property type="evidence" value="ECO:0007669"/>
    <property type="project" value="TreeGrafter"/>
</dbReference>
<name>A0A6M8HMM4_9PROT</name>
<reference evidence="8 9" key="1">
    <citation type="journal article" date="2014" name="World J. Microbiol. Biotechnol.">
        <title>Biodiversity and physiological characteristics of Antarctic and Arctic lichens-associated bacteria.</title>
        <authorList>
            <person name="Lee Y.M."/>
            <person name="Kim E.H."/>
            <person name="Lee H.K."/>
            <person name="Hong S.G."/>
        </authorList>
    </citation>
    <scope>NUCLEOTIDE SEQUENCE [LARGE SCALE GENOMIC DNA]</scope>
    <source>
        <strain evidence="8 9">PAMC 26569</strain>
    </source>
</reference>
<dbReference type="InterPro" id="IPR050147">
    <property type="entry name" value="Ser/Thr_Dehydratase"/>
</dbReference>
<dbReference type="KEGG" id="lck:HN018_05655"/>
<dbReference type="SUPFAM" id="SSF53686">
    <property type="entry name" value="Tryptophan synthase beta subunit-like PLP-dependent enzymes"/>
    <property type="match status" value="1"/>
</dbReference>